<evidence type="ECO:0000256" key="3">
    <source>
        <dbReference type="ARBA" id="ARBA00014376"/>
    </source>
</evidence>
<dbReference type="GO" id="GO:0030694">
    <property type="term" value="C:bacterial-type flagellum basal body, rod"/>
    <property type="evidence" value="ECO:0007669"/>
    <property type="project" value="InterPro"/>
</dbReference>
<comment type="function">
    <text evidence="5 6">Structural component of flagellum, the bacterial motility apparatus. Part of the rod structure of flagellar basal body.</text>
</comment>
<dbReference type="NCBIfam" id="TIGR01396">
    <property type="entry name" value="FlgB"/>
    <property type="match status" value="1"/>
</dbReference>
<comment type="caution">
    <text evidence="8">The sequence shown here is derived from an EMBL/GenBank/DDBJ whole genome shotgun (WGS) entry which is preliminary data.</text>
</comment>
<dbReference type="InterPro" id="IPR001444">
    <property type="entry name" value="Flag_bb_rod_N"/>
</dbReference>
<sequence>MDLLTQRLDAHGRALELLARRQQVLAANIANADTPGYQARDIDFAATLAQAQGGPNAPGRLVATATRHLQPHGGAPQADLLYRQAEQPALDGNTVDLDRERASFADNALRYEATVRFINSNVRTMLSAITGQ</sequence>
<keyword evidence="8" id="KW-0966">Cell projection</keyword>
<dbReference type="RefSeq" id="WP_201686463.1">
    <property type="nucleotide sequence ID" value="NZ_JAEQNA010000014.1"/>
</dbReference>
<gene>
    <name evidence="8" type="primary">flgB</name>
    <name evidence="8" type="ORF">JI739_23510</name>
</gene>
<keyword evidence="9" id="KW-1185">Reference proteome</keyword>
<evidence type="ECO:0000256" key="6">
    <source>
        <dbReference type="PIRNR" id="PIRNR002889"/>
    </source>
</evidence>
<protein>
    <recommendedName>
        <fullName evidence="3 6">Flagellar basal body rod protein FlgB</fullName>
    </recommendedName>
</protein>
<keyword evidence="8" id="KW-0969">Cilium</keyword>
<name>A0A936ZL57_9BURK</name>
<evidence type="ECO:0000256" key="4">
    <source>
        <dbReference type="ARBA" id="ARBA00023143"/>
    </source>
</evidence>
<keyword evidence="8" id="KW-0282">Flagellum</keyword>
<dbReference type="EMBL" id="JAEQNA010000014">
    <property type="protein sequence ID" value="MBL0423324.1"/>
    <property type="molecule type" value="Genomic_DNA"/>
</dbReference>
<dbReference type="InterPro" id="IPR019776">
    <property type="entry name" value="Flagellar_basal_body_rod_CS"/>
</dbReference>
<dbReference type="PANTHER" id="PTHR30435:SF12">
    <property type="entry name" value="FLAGELLAR BASAL BODY ROD PROTEIN FLGB"/>
    <property type="match status" value="1"/>
</dbReference>
<dbReference type="AlphaFoldDB" id="A0A936ZL57"/>
<feature type="domain" description="Flagellar basal body rod protein N-terminal" evidence="7">
    <location>
        <begin position="8"/>
        <end position="38"/>
    </location>
</feature>
<reference evidence="8" key="1">
    <citation type="submission" date="2021-01" db="EMBL/GenBank/DDBJ databases">
        <title>Ramlibacter sp. strain AW1 16S ribosomal RNA gene Genome sequencing and assembly.</title>
        <authorList>
            <person name="Kang M."/>
        </authorList>
    </citation>
    <scope>NUCLEOTIDE SEQUENCE</scope>
    <source>
        <strain evidence="8">AW1</strain>
    </source>
</reference>
<comment type="similarity">
    <text evidence="2 6">Belongs to the flagella basal body rod proteins family.</text>
</comment>
<keyword evidence="4 6" id="KW-0975">Bacterial flagellum</keyword>
<dbReference type="PIRSF" id="PIRSF002889">
    <property type="entry name" value="Rod_FlgB"/>
    <property type="match status" value="1"/>
</dbReference>
<dbReference type="GO" id="GO:0071978">
    <property type="term" value="P:bacterial-type flagellum-dependent swarming motility"/>
    <property type="evidence" value="ECO:0007669"/>
    <property type="project" value="TreeGrafter"/>
</dbReference>
<organism evidence="8 9">
    <name type="scientific">Ramlibacter aurantiacus</name>
    <dbReference type="NCBI Taxonomy" id="2801330"/>
    <lineage>
        <taxon>Bacteria</taxon>
        <taxon>Pseudomonadati</taxon>
        <taxon>Pseudomonadota</taxon>
        <taxon>Betaproteobacteria</taxon>
        <taxon>Burkholderiales</taxon>
        <taxon>Comamonadaceae</taxon>
        <taxon>Ramlibacter</taxon>
    </lineage>
</organism>
<dbReference type="PROSITE" id="PS00588">
    <property type="entry name" value="FLAGELLA_BB_ROD"/>
    <property type="match status" value="1"/>
</dbReference>
<dbReference type="Proteomes" id="UP000613011">
    <property type="component" value="Unassembled WGS sequence"/>
</dbReference>
<evidence type="ECO:0000256" key="2">
    <source>
        <dbReference type="ARBA" id="ARBA00009677"/>
    </source>
</evidence>
<evidence type="ECO:0000256" key="5">
    <source>
        <dbReference type="ARBA" id="ARBA00024934"/>
    </source>
</evidence>
<evidence type="ECO:0000313" key="8">
    <source>
        <dbReference type="EMBL" id="MBL0423324.1"/>
    </source>
</evidence>
<evidence type="ECO:0000313" key="9">
    <source>
        <dbReference type="Proteomes" id="UP000613011"/>
    </source>
</evidence>
<dbReference type="InterPro" id="IPR006300">
    <property type="entry name" value="FlgB"/>
</dbReference>
<evidence type="ECO:0000259" key="7">
    <source>
        <dbReference type="Pfam" id="PF00460"/>
    </source>
</evidence>
<accession>A0A936ZL57</accession>
<proteinExistence type="inferred from homology"/>
<comment type="subunit">
    <text evidence="6">The basal body constitutes a major portion of the flagellar organelle and consists of a number of rings mounted on a central rod.</text>
</comment>
<dbReference type="PANTHER" id="PTHR30435">
    <property type="entry name" value="FLAGELLAR PROTEIN"/>
    <property type="match status" value="1"/>
</dbReference>
<evidence type="ECO:0000256" key="1">
    <source>
        <dbReference type="ARBA" id="ARBA00004117"/>
    </source>
</evidence>
<dbReference type="Pfam" id="PF00460">
    <property type="entry name" value="Flg_bb_rod"/>
    <property type="match status" value="1"/>
</dbReference>
<comment type="subcellular location">
    <subcellularLocation>
        <location evidence="1 6">Bacterial flagellum basal body</location>
    </subcellularLocation>
</comment>